<dbReference type="AlphaFoldDB" id="A0A0C3CBE5"/>
<accession>A0A0C3CBE5</accession>
<proteinExistence type="predicted"/>
<dbReference type="Proteomes" id="UP000053424">
    <property type="component" value="Unassembled WGS sequence"/>
</dbReference>
<dbReference type="EMBL" id="KN831780">
    <property type="protein sequence ID" value="KIM41539.1"/>
    <property type="molecule type" value="Genomic_DNA"/>
</dbReference>
<reference evidence="3" key="2">
    <citation type="submission" date="2015-01" db="EMBL/GenBank/DDBJ databases">
        <title>Evolutionary Origins and Diversification of the Mycorrhizal Mutualists.</title>
        <authorList>
            <consortium name="DOE Joint Genome Institute"/>
            <consortium name="Mycorrhizal Genomics Consortium"/>
            <person name="Kohler A."/>
            <person name="Kuo A."/>
            <person name="Nagy L.G."/>
            <person name="Floudas D."/>
            <person name="Copeland A."/>
            <person name="Barry K.W."/>
            <person name="Cichocki N."/>
            <person name="Veneault-Fourrey C."/>
            <person name="LaButti K."/>
            <person name="Lindquist E.A."/>
            <person name="Lipzen A."/>
            <person name="Lundell T."/>
            <person name="Morin E."/>
            <person name="Murat C."/>
            <person name="Riley R."/>
            <person name="Ohm R."/>
            <person name="Sun H."/>
            <person name="Tunlid A."/>
            <person name="Henrissat B."/>
            <person name="Grigoriev I.V."/>
            <person name="Hibbett D.S."/>
            <person name="Martin F."/>
        </authorList>
    </citation>
    <scope>NUCLEOTIDE SEQUENCE [LARGE SCALE GENOMIC DNA]</scope>
    <source>
        <strain evidence="3">h7</strain>
    </source>
</reference>
<organism evidence="2 3">
    <name type="scientific">Hebeloma cylindrosporum</name>
    <dbReference type="NCBI Taxonomy" id="76867"/>
    <lineage>
        <taxon>Eukaryota</taxon>
        <taxon>Fungi</taxon>
        <taxon>Dikarya</taxon>
        <taxon>Basidiomycota</taxon>
        <taxon>Agaricomycotina</taxon>
        <taxon>Agaricomycetes</taxon>
        <taxon>Agaricomycetidae</taxon>
        <taxon>Agaricales</taxon>
        <taxon>Agaricineae</taxon>
        <taxon>Hymenogastraceae</taxon>
        <taxon>Hebeloma</taxon>
    </lineage>
</organism>
<feature type="region of interest" description="Disordered" evidence="1">
    <location>
        <begin position="90"/>
        <end position="141"/>
    </location>
</feature>
<sequence length="141" mass="15732">MTRTSSSQPSSLNPEQTHLFLSQVLPMNDSEYQVSFGVRGDRRAHMYASSAMEEAPIYQFAHYDASLGDTIQQRQRREWGIQSIPSFHPSSSALASMIEPSRISPTKDESSPTCYPTPESLCDDDGHSYLPVVPPDTHRGE</sequence>
<gene>
    <name evidence="2" type="ORF">M413DRAFT_150768</name>
</gene>
<reference evidence="2 3" key="1">
    <citation type="submission" date="2014-04" db="EMBL/GenBank/DDBJ databases">
        <authorList>
            <consortium name="DOE Joint Genome Institute"/>
            <person name="Kuo A."/>
            <person name="Gay G."/>
            <person name="Dore J."/>
            <person name="Kohler A."/>
            <person name="Nagy L.G."/>
            <person name="Floudas D."/>
            <person name="Copeland A."/>
            <person name="Barry K.W."/>
            <person name="Cichocki N."/>
            <person name="Veneault-Fourrey C."/>
            <person name="LaButti K."/>
            <person name="Lindquist E.A."/>
            <person name="Lipzen A."/>
            <person name="Lundell T."/>
            <person name="Morin E."/>
            <person name="Murat C."/>
            <person name="Sun H."/>
            <person name="Tunlid A."/>
            <person name="Henrissat B."/>
            <person name="Grigoriev I.V."/>
            <person name="Hibbett D.S."/>
            <person name="Martin F."/>
            <person name="Nordberg H.P."/>
            <person name="Cantor M.N."/>
            <person name="Hua S.X."/>
        </authorList>
    </citation>
    <scope>NUCLEOTIDE SEQUENCE [LARGE SCALE GENOMIC DNA]</scope>
    <source>
        <strain evidence="3">h7</strain>
    </source>
</reference>
<protein>
    <submittedName>
        <fullName evidence="2">Uncharacterized protein</fullName>
    </submittedName>
</protein>
<name>A0A0C3CBE5_HEBCY</name>
<evidence type="ECO:0000256" key="1">
    <source>
        <dbReference type="SAM" id="MobiDB-lite"/>
    </source>
</evidence>
<evidence type="ECO:0000313" key="2">
    <source>
        <dbReference type="EMBL" id="KIM41539.1"/>
    </source>
</evidence>
<keyword evidence="3" id="KW-1185">Reference proteome</keyword>
<evidence type="ECO:0000313" key="3">
    <source>
        <dbReference type="Proteomes" id="UP000053424"/>
    </source>
</evidence>
<dbReference type="HOGENOM" id="CLU_1825509_0_0_1"/>